<gene>
    <name evidence="1" type="ORF">GALL_518390</name>
</gene>
<comment type="caution">
    <text evidence="1">The sequence shown here is derived from an EMBL/GenBank/DDBJ whole genome shotgun (WGS) entry which is preliminary data.</text>
</comment>
<organism evidence="1">
    <name type="scientific">mine drainage metagenome</name>
    <dbReference type="NCBI Taxonomy" id="410659"/>
    <lineage>
        <taxon>unclassified sequences</taxon>
        <taxon>metagenomes</taxon>
        <taxon>ecological metagenomes</taxon>
    </lineage>
</organism>
<protein>
    <submittedName>
        <fullName evidence="1">Uncharacterized protein</fullName>
    </submittedName>
</protein>
<accession>A0A1J5PGA8</accession>
<proteinExistence type="predicted"/>
<dbReference type="AlphaFoldDB" id="A0A1J5PGA8"/>
<dbReference type="EMBL" id="MLJW01006494">
    <property type="protein sequence ID" value="OIQ66588.1"/>
    <property type="molecule type" value="Genomic_DNA"/>
</dbReference>
<name>A0A1J5PGA8_9ZZZZ</name>
<reference evidence="1" key="1">
    <citation type="submission" date="2016-10" db="EMBL/GenBank/DDBJ databases">
        <title>Sequence of Gallionella enrichment culture.</title>
        <authorList>
            <person name="Poehlein A."/>
            <person name="Muehling M."/>
            <person name="Daniel R."/>
        </authorList>
    </citation>
    <scope>NUCLEOTIDE SEQUENCE</scope>
</reference>
<evidence type="ECO:0000313" key="1">
    <source>
        <dbReference type="EMBL" id="OIQ66588.1"/>
    </source>
</evidence>
<sequence length="71" mass="8069">MGTLLQNLVDMNKPLAEPQPGFRNRVYGIVSPKVKFLNAEKVVHKDSGVNRKIIQEQLSMLRLRQRIGALL</sequence>